<feature type="region of interest" description="Disordered" evidence="1">
    <location>
        <begin position="1"/>
        <end position="23"/>
    </location>
</feature>
<evidence type="ECO:0000313" key="3">
    <source>
        <dbReference type="Proteomes" id="UP000554482"/>
    </source>
</evidence>
<protein>
    <submittedName>
        <fullName evidence="2">Uncharacterized protein</fullName>
    </submittedName>
</protein>
<dbReference type="EMBL" id="JABWDY010020239">
    <property type="protein sequence ID" value="KAF5193299.1"/>
    <property type="molecule type" value="Genomic_DNA"/>
</dbReference>
<gene>
    <name evidence="2" type="ORF">FRX31_017114</name>
</gene>
<accession>A0A7J6W793</accession>
<evidence type="ECO:0000256" key="1">
    <source>
        <dbReference type="SAM" id="MobiDB-lite"/>
    </source>
</evidence>
<dbReference type="Proteomes" id="UP000554482">
    <property type="component" value="Unassembled WGS sequence"/>
</dbReference>
<feature type="region of interest" description="Disordered" evidence="1">
    <location>
        <begin position="40"/>
        <end position="77"/>
    </location>
</feature>
<feature type="compositionally biased region" description="Polar residues" evidence="1">
    <location>
        <begin position="68"/>
        <end position="77"/>
    </location>
</feature>
<comment type="caution">
    <text evidence="2">The sequence shown here is derived from an EMBL/GenBank/DDBJ whole genome shotgun (WGS) entry which is preliminary data.</text>
</comment>
<feature type="compositionally biased region" description="Basic and acidic residues" evidence="1">
    <location>
        <begin position="40"/>
        <end position="50"/>
    </location>
</feature>
<organism evidence="2 3">
    <name type="scientific">Thalictrum thalictroides</name>
    <name type="common">Rue-anemone</name>
    <name type="synonym">Anemone thalictroides</name>
    <dbReference type="NCBI Taxonomy" id="46969"/>
    <lineage>
        <taxon>Eukaryota</taxon>
        <taxon>Viridiplantae</taxon>
        <taxon>Streptophyta</taxon>
        <taxon>Embryophyta</taxon>
        <taxon>Tracheophyta</taxon>
        <taxon>Spermatophyta</taxon>
        <taxon>Magnoliopsida</taxon>
        <taxon>Ranunculales</taxon>
        <taxon>Ranunculaceae</taxon>
        <taxon>Thalictroideae</taxon>
        <taxon>Thalictrum</taxon>
    </lineage>
</organism>
<evidence type="ECO:0000313" key="2">
    <source>
        <dbReference type="EMBL" id="KAF5193299.1"/>
    </source>
</evidence>
<proteinExistence type="predicted"/>
<dbReference type="AlphaFoldDB" id="A0A7J6W793"/>
<reference evidence="2 3" key="1">
    <citation type="submission" date="2020-06" db="EMBL/GenBank/DDBJ databases">
        <title>Transcriptomic and genomic resources for Thalictrum thalictroides and T. hernandezii: Facilitating candidate gene discovery in an emerging model plant lineage.</title>
        <authorList>
            <person name="Arias T."/>
            <person name="Riano-Pachon D.M."/>
            <person name="Di Stilio V.S."/>
        </authorList>
    </citation>
    <scope>NUCLEOTIDE SEQUENCE [LARGE SCALE GENOMIC DNA]</scope>
    <source>
        <strain evidence="3">cv. WT478/WT964</strain>
        <tissue evidence="2">Leaves</tissue>
    </source>
</reference>
<feature type="compositionally biased region" description="Polar residues" evidence="1">
    <location>
        <begin position="9"/>
        <end position="22"/>
    </location>
</feature>
<name>A0A7J6W793_THATH</name>
<keyword evidence="3" id="KW-1185">Reference proteome</keyword>
<sequence>MKGKGRPSYSRNLTSKEGNIHQNVHGELVDSMLDVVHAEDLNTDHPEKRSQINGKESWGDCEDEEGTHNTAMNKQAA</sequence>